<dbReference type="eggNOG" id="COG2059">
    <property type="taxonomic scope" value="Bacteria"/>
</dbReference>
<dbReference type="Pfam" id="PF02417">
    <property type="entry name" value="Chromate_transp"/>
    <property type="match status" value="2"/>
</dbReference>
<evidence type="ECO:0000256" key="4">
    <source>
        <dbReference type="ARBA" id="ARBA00022692"/>
    </source>
</evidence>
<dbReference type="EMBL" id="JH600068">
    <property type="protein sequence ID" value="EIG52508.1"/>
    <property type="molecule type" value="Genomic_DNA"/>
</dbReference>
<dbReference type="NCBIfam" id="TIGR00937">
    <property type="entry name" value="2A51"/>
    <property type="match status" value="1"/>
</dbReference>
<dbReference type="PANTHER" id="PTHR43663:SF1">
    <property type="entry name" value="CHROMATE TRANSPORTER"/>
    <property type="match status" value="1"/>
</dbReference>
<feature type="transmembrane region" description="Helical" evidence="7">
    <location>
        <begin position="280"/>
        <end position="310"/>
    </location>
</feature>
<dbReference type="InterPro" id="IPR052518">
    <property type="entry name" value="CHR_Transporter"/>
</dbReference>
<feature type="transmembrane region" description="Helical" evidence="7">
    <location>
        <begin position="7"/>
        <end position="32"/>
    </location>
</feature>
<dbReference type="InterPro" id="IPR014047">
    <property type="entry name" value="Chr_Tranpt_l_chain"/>
</dbReference>
<dbReference type="HOGENOM" id="CLU_018106_0_0_7"/>
<name>I2PYA2_9BACT</name>
<keyword evidence="5 7" id="KW-1133">Transmembrane helix</keyword>
<evidence type="ECO:0000256" key="6">
    <source>
        <dbReference type="ARBA" id="ARBA00023136"/>
    </source>
</evidence>
<sequence>MGKDTPSLGAIFGVFFRLGVTGFGGPAMIAVIRDLSVNHHRWVSEEGFRDGLVLAQSIPGATAMQVAAYVGLSRRGVPGALAAYLGLGLPAFFLMLGLSAFYARTQSIAWMVSLMHGLSVAVVALIGFAAWTFARVSCREVRGAAVAGISAVALGLGVNPFLVIVGAAAAGMALYHDREPSAAPVPPGNALRRGLAQSLPLFAALCLVMAATWLYSPGLFDLARLMLGINCVSFSGGFAALPLMYHQIVDVAGQMPGRMFMDGIALGQITPGPISITSTFLGYMLFGPVGAVVATIAMFAPSFLILLTVAPSFAALKGSRGFFRASLGIAASFVGLLAYVTWKFALEATWGPAAVALLAVSLLALWRRIDILYVVGFAALYSLLLL</sequence>
<feature type="transmembrane region" description="Helical" evidence="7">
    <location>
        <begin position="146"/>
        <end position="175"/>
    </location>
</feature>
<feature type="transmembrane region" description="Helical" evidence="7">
    <location>
        <begin position="108"/>
        <end position="134"/>
    </location>
</feature>
<accession>I2PYA2</accession>
<evidence type="ECO:0000256" key="5">
    <source>
        <dbReference type="ARBA" id="ARBA00022989"/>
    </source>
</evidence>
<comment type="similarity">
    <text evidence="2">Belongs to the chromate ion transporter (CHR) (TC 2.A.51) family.</text>
</comment>
<dbReference type="PIRSF" id="PIRSF004810">
    <property type="entry name" value="ChrA"/>
    <property type="match status" value="1"/>
</dbReference>
<keyword evidence="3" id="KW-1003">Cell membrane</keyword>
<keyword evidence="6 7" id="KW-0472">Membrane</keyword>
<protein>
    <submittedName>
        <fullName evidence="8">Chromate transporter, chromate ion transporter family</fullName>
    </submittedName>
</protein>
<organism evidence="8">
    <name type="scientific">Desulfovibrio sp. U5L</name>
    <dbReference type="NCBI Taxonomy" id="596152"/>
    <lineage>
        <taxon>Bacteria</taxon>
        <taxon>Pseudomonadati</taxon>
        <taxon>Thermodesulfobacteriota</taxon>
        <taxon>Desulfovibrionia</taxon>
        <taxon>Desulfovibrionales</taxon>
        <taxon>Desulfovibrionaceae</taxon>
        <taxon>Desulfovibrio</taxon>
    </lineage>
</organism>
<keyword evidence="4 7" id="KW-0812">Transmembrane</keyword>
<evidence type="ECO:0000256" key="1">
    <source>
        <dbReference type="ARBA" id="ARBA00004651"/>
    </source>
</evidence>
<evidence type="ECO:0000313" key="8">
    <source>
        <dbReference type="EMBL" id="EIG52508.1"/>
    </source>
</evidence>
<evidence type="ECO:0000256" key="2">
    <source>
        <dbReference type="ARBA" id="ARBA00005262"/>
    </source>
</evidence>
<dbReference type="GO" id="GO:0015109">
    <property type="term" value="F:chromate transmembrane transporter activity"/>
    <property type="evidence" value="ECO:0007669"/>
    <property type="project" value="InterPro"/>
</dbReference>
<feature type="transmembrane region" description="Helical" evidence="7">
    <location>
        <begin position="322"/>
        <end position="342"/>
    </location>
</feature>
<comment type="subcellular location">
    <subcellularLocation>
        <location evidence="1">Cell membrane</location>
        <topology evidence="1">Multi-pass membrane protein</topology>
    </subcellularLocation>
</comment>
<proteinExistence type="inferred from homology"/>
<feature type="transmembrane region" description="Helical" evidence="7">
    <location>
        <begin position="348"/>
        <end position="366"/>
    </location>
</feature>
<dbReference type="GO" id="GO:0005886">
    <property type="term" value="C:plasma membrane"/>
    <property type="evidence" value="ECO:0007669"/>
    <property type="project" value="UniProtKB-SubCell"/>
</dbReference>
<dbReference type="InterPro" id="IPR003370">
    <property type="entry name" value="Chromate_transpt"/>
</dbReference>
<reference evidence="8" key="1">
    <citation type="submission" date="2011-11" db="EMBL/GenBank/DDBJ databases">
        <title>Improved High-Quality Draft sequence of Desulfovibrio sp. U5L.</title>
        <authorList>
            <consortium name="US DOE Joint Genome Institute"/>
            <person name="Lucas S."/>
            <person name="Han J."/>
            <person name="Lapidus A."/>
            <person name="Cheng J.-F."/>
            <person name="Goodwin L."/>
            <person name="Pitluck S."/>
            <person name="Peters L."/>
            <person name="Ovchinnikova G."/>
            <person name="Held B."/>
            <person name="Detter J.C."/>
            <person name="Han C."/>
            <person name="Tapia R."/>
            <person name="Land M."/>
            <person name="Hauser L."/>
            <person name="Kyrpides N."/>
            <person name="Ivanova N."/>
            <person name="Pagani I."/>
            <person name="Gabster J."/>
            <person name="Walker C."/>
            <person name="Stolyar S."/>
            <person name="Stahl D."/>
            <person name="Arkin A."/>
            <person name="Dehal P."/>
            <person name="Hazen T."/>
            <person name="Woyke T."/>
        </authorList>
    </citation>
    <scope>NUCLEOTIDE SEQUENCE [LARGE SCALE GENOMIC DNA]</scope>
    <source>
        <strain evidence="8">U5L</strain>
    </source>
</reference>
<feature type="transmembrane region" description="Helical" evidence="7">
    <location>
        <begin position="227"/>
        <end position="245"/>
    </location>
</feature>
<dbReference type="AlphaFoldDB" id="I2PYA2"/>
<gene>
    <name evidence="8" type="ORF">DesU5LDRAFT_0806</name>
</gene>
<dbReference type="PANTHER" id="PTHR43663">
    <property type="entry name" value="CHROMATE TRANSPORT PROTEIN-RELATED"/>
    <property type="match status" value="1"/>
</dbReference>
<evidence type="ECO:0000256" key="7">
    <source>
        <dbReference type="SAM" id="Phobius"/>
    </source>
</evidence>
<dbReference type="OrthoDB" id="9788907at2"/>
<dbReference type="STRING" id="596152.DesU5LDRAFT_0806"/>
<evidence type="ECO:0000256" key="3">
    <source>
        <dbReference type="ARBA" id="ARBA00022475"/>
    </source>
</evidence>
<feature type="transmembrane region" description="Helical" evidence="7">
    <location>
        <begin position="195"/>
        <end position="215"/>
    </location>
</feature>
<feature type="transmembrane region" description="Helical" evidence="7">
    <location>
        <begin position="81"/>
        <end position="102"/>
    </location>
</feature>